<feature type="signal peptide" evidence="3">
    <location>
        <begin position="1"/>
        <end position="24"/>
    </location>
</feature>
<evidence type="ECO:0000256" key="1">
    <source>
        <dbReference type="SAM" id="MobiDB-lite"/>
    </source>
</evidence>
<dbReference type="Pfam" id="PF14559">
    <property type="entry name" value="TPR_19"/>
    <property type="match status" value="1"/>
</dbReference>
<protein>
    <submittedName>
        <fullName evidence="4">Tetratricopeptide repeat protein</fullName>
    </submittedName>
</protein>
<gene>
    <name evidence="4" type="ORF">LZC95_47360</name>
</gene>
<evidence type="ECO:0000313" key="4">
    <source>
        <dbReference type="EMBL" id="WXA94059.1"/>
    </source>
</evidence>
<proteinExistence type="predicted"/>
<dbReference type="EMBL" id="CP089982">
    <property type="protein sequence ID" value="WXA94059.1"/>
    <property type="molecule type" value="Genomic_DNA"/>
</dbReference>
<evidence type="ECO:0000313" key="5">
    <source>
        <dbReference type="Proteomes" id="UP001379533"/>
    </source>
</evidence>
<reference evidence="4 5" key="1">
    <citation type="submission" date="2021-12" db="EMBL/GenBank/DDBJ databases">
        <title>Discovery of the Pendulisporaceae a myxobacterial family with distinct sporulation behavior and unique specialized metabolism.</title>
        <authorList>
            <person name="Garcia R."/>
            <person name="Popoff A."/>
            <person name="Bader C.D."/>
            <person name="Loehr J."/>
            <person name="Walesch S."/>
            <person name="Walt C."/>
            <person name="Boldt J."/>
            <person name="Bunk B."/>
            <person name="Haeckl F.J.F.P.J."/>
            <person name="Gunesch A.P."/>
            <person name="Birkelbach J."/>
            <person name="Nuebel U."/>
            <person name="Pietschmann T."/>
            <person name="Bach T."/>
            <person name="Mueller R."/>
        </authorList>
    </citation>
    <scope>NUCLEOTIDE SEQUENCE [LARGE SCALE GENOMIC DNA]</scope>
    <source>
        <strain evidence="4 5">MSr12523</strain>
    </source>
</reference>
<keyword evidence="2" id="KW-0472">Membrane</keyword>
<organism evidence="4 5">
    <name type="scientific">Pendulispora brunnea</name>
    <dbReference type="NCBI Taxonomy" id="2905690"/>
    <lineage>
        <taxon>Bacteria</taxon>
        <taxon>Pseudomonadati</taxon>
        <taxon>Myxococcota</taxon>
        <taxon>Myxococcia</taxon>
        <taxon>Myxococcales</taxon>
        <taxon>Sorangiineae</taxon>
        <taxon>Pendulisporaceae</taxon>
        <taxon>Pendulispora</taxon>
    </lineage>
</organism>
<sequence>MSVLRHPMALTIFLTSLVAAPAFAQSSPGPSPSKAAEAPTSGLTVYPDCKTTPTEAESEAAHGAYLAGKGSFDEADYTTAITYFKDAYRRDCTKYELLNALARAFEAKGDTPEAINALETYLRRAPANNPGNADVQRRIAALKAQMSPAPPAVASAPAPAPTSSTTTTTAPAPREADRPAPVHTIYPWIVAGSGAVVAIVGVSLWAVGNGQVSQSKDDAAAAGCDGTRCPDGVNVKPFQDKNDSGTTKKTLGIVLVGVGAAAVAGGLVWHFVEPSLARSRKVHARPDIAPGYAGLSLGGSF</sequence>
<feature type="compositionally biased region" description="Low complexity" evidence="1">
    <location>
        <begin position="152"/>
        <end position="173"/>
    </location>
</feature>
<keyword evidence="2" id="KW-0812">Transmembrane</keyword>
<feature type="transmembrane region" description="Helical" evidence="2">
    <location>
        <begin position="251"/>
        <end position="272"/>
    </location>
</feature>
<feature type="region of interest" description="Disordered" evidence="1">
    <location>
        <begin position="147"/>
        <end position="178"/>
    </location>
</feature>
<keyword evidence="5" id="KW-1185">Reference proteome</keyword>
<dbReference type="InterPro" id="IPR011990">
    <property type="entry name" value="TPR-like_helical_dom_sf"/>
</dbReference>
<dbReference type="RefSeq" id="WP_394844662.1">
    <property type="nucleotide sequence ID" value="NZ_CP089982.1"/>
</dbReference>
<keyword evidence="2" id="KW-1133">Transmembrane helix</keyword>
<keyword evidence="3" id="KW-0732">Signal</keyword>
<evidence type="ECO:0000256" key="2">
    <source>
        <dbReference type="SAM" id="Phobius"/>
    </source>
</evidence>
<name>A0ABZ2KB05_9BACT</name>
<evidence type="ECO:0000256" key="3">
    <source>
        <dbReference type="SAM" id="SignalP"/>
    </source>
</evidence>
<feature type="chain" id="PRO_5045624449" evidence="3">
    <location>
        <begin position="25"/>
        <end position="301"/>
    </location>
</feature>
<accession>A0ABZ2KB05</accession>
<dbReference type="Proteomes" id="UP001379533">
    <property type="component" value="Chromosome"/>
</dbReference>
<dbReference type="SUPFAM" id="SSF48452">
    <property type="entry name" value="TPR-like"/>
    <property type="match status" value="1"/>
</dbReference>
<feature type="transmembrane region" description="Helical" evidence="2">
    <location>
        <begin position="185"/>
        <end position="207"/>
    </location>
</feature>
<dbReference type="Gene3D" id="1.25.40.10">
    <property type="entry name" value="Tetratricopeptide repeat domain"/>
    <property type="match status" value="1"/>
</dbReference>